<feature type="compositionally biased region" description="Basic residues" evidence="3">
    <location>
        <begin position="197"/>
        <end position="212"/>
    </location>
</feature>
<feature type="compositionally biased region" description="Basic and acidic residues" evidence="3">
    <location>
        <begin position="213"/>
        <end position="226"/>
    </location>
</feature>
<protein>
    <recommendedName>
        <fullName evidence="2">Lysine-rich coiled-coil protein 1</fullName>
    </recommendedName>
</protein>
<dbReference type="AlphaFoldDB" id="A0A8D1KV54"/>
<dbReference type="PANTHER" id="PTHR46742">
    <property type="entry name" value="LYSINE-RICH COILED-COIL PROTEIN 1"/>
    <property type="match status" value="1"/>
</dbReference>
<feature type="region of interest" description="Disordered" evidence="3">
    <location>
        <begin position="179"/>
        <end position="307"/>
    </location>
</feature>
<reference evidence="4" key="1">
    <citation type="submission" date="2025-08" db="UniProtKB">
        <authorList>
            <consortium name="Ensembl"/>
        </authorList>
    </citation>
    <scope>IDENTIFICATION</scope>
</reference>
<proteinExistence type="predicted"/>
<accession>A0A8D1KV54</accession>
<evidence type="ECO:0000313" key="4">
    <source>
        <dbReference type="Ensembl" id="ENSSSCP00045015403.1"/>
    </source>
</evidence>
<keyword evidence="1" id="KW-0175">Coiled coil</keyword>
<feature type="compositionally biased region" description="Basic and acidic residues" evidence="3">
    <location>
        <begin position="262"/>
        <end position="278"/>
    </location>
</feature>
<dbReference type="Ensembl" id="ENSSSCT00045022356.1">
    <property type="protein sequence ID" value="ENSSSCP00045015403.1"/>
    <property type="gene ID" value="ENSSSCG00045013137.1"/>
</dbReference>
<dbReference type="PANTHER" id="PTHR46742:SF3">
    <property type="entry name" value="LYSINE-RICH COILED-COIL PROTEIN 1"/>
    <property type="match status" value="1"/>
</dbReference>
<organism evidence="4 5">
    <name type="scientific">Sus scrofa</name>
    <name type="common">Pig</name>
    <dbReference type="NCBI Taxonomy" id="9823"/>
    <lineage>
        <taxon>Eukaryota</taxon>
        <taxon>Metazoa</taxon>
        <taxon>Chordata</taxon>
        <taxon>Craniata</taxon>
        <taxon>Vertebrata</taxon>
        <taxon>Euteleostomi</taxon>
        <taxon>Mammalia</taxon>
        <taxon>Eutheria</taxon>
        <taxon>Laurasiatheria</taxon>
        <taxon>Artiodactyla</taxon>
        <taxon>Suina</taxon>
        <taxon>Suidae</taxon>
        <taxon>Sus</taxon>
    </lineage>
</organism>
<sequence>MIFHFYARESFNLFGLCFVPLFKNKGNIQNNLVRRTFSHLLYRESLIVNLMKHSKKTYDSFQDELEDYIKVQKARGLEPKTCFRKMREDYLETCGYKEEVDSRPRCRMFDQRLPYESIQTYPRSCRVSQTVEKQLPHWLPARDNRLRLGSLSYPQFPRDCFLGEPVPLNLSQHEYNHSSYSVESGVHKPLSSENSTRAHHASAHHIHQRRKRHLEEGREKPEEERPRHKRKKACEEVDLDKHKRIQRNRTEVETVGVSTEKPTNRKEKKSRDAASKKEERKRRKEKKEQGEERTDEEMLWDQSILGF</sequence>
<evidence type="ECO:0000256" key="2">
    <source>
        <dbReference type="ARBA" id="ARBA00040329"/>
    </source>
</evidence>
<evidence type="ECO:0000256" key="1">
    <source>
        <dbReference type="ARBA" id="ARBA00023054"/>
    </source>
</evidence>
<name>A0A8D1KV54_PIG</name>
<evidence type="ECO:0000256" key="3">
    <source>
        <dbReference type="SAM" id="MobiDB-lite"/>
    </source>
</evidence>
<evidence type="ECO:0000313" key="5">
    <source>
        <dbReference type="Proteomes" id="UP000694728"/>
    </source>
</evidence>
<dbReference type="Proteomes" id="UP000694728">
    <property type="component" value="Unplaced"/>
</dbReference>